<keyword evidence="2" id="KW-1185">Reference proteome</keyword>
<protein>
    <submittedName>
        <fullName evidence="1">Uncharacterized protein</fullName>
    </submittedName>
</protein>
<accession>A0A6L6X0X0</accession>
<sequence length="49" mass="5603">MLHASQVSKRAKRASGWTVVDDTLGRLQPSRFIPRRRAVRLFQHSSKGL</sequence>
<evidence type="ECO:0000313" key="2">
    <source>
        <dbReference type="Proteomes" id="UP000483802"/>
    </source>
</evidence>
<gene>
    <name evidence="1" type="ORF">GPA10_22490</name>
</gene>
<dbReference type="Proteomes" id="UP000483802">
    <property type="component" value="Unassembled WGS sequence"/>
</dbReference>
<dbReference type="AlphaFoldDB" id="A0A6L6X0X0"/>
<dbReference type="EMBL" id="WPNZ01000012">
    <property type="protein sequence ID" value="MVO87455.1"/>
    <property type="molecule type" value="Genomic_DNA"/>
</dbReference>
<comment type="caution">
    <text evidence="1">The sequence shown here is derived from an EMBL/GenBank/DDBJ whole genome shotgun (WGS) entry which is preliminary data.</text>
</comment>
<proteinExistence type="predicted"/>
<evidence type="ECO:0000313" key="1">
    <source>
        <dbReference type="EMBL" id="MVO87455.1"/>
    </source>
</evidence>
<organism evidence="1 2">
    <name type="scientific">Streptomyces typhae</name>
    <dbReference type="NCBI Taxonomy" id="2681492"/>
    <lineage>
        <taxon>Bacteria</taxon>
        <taxon>Bacillati</taxon>
        <taxon>Actinomycetota</taxon>
        <taxon>Actinomycetes</taxon>
        <taxon>Kitasatosporales</taxon>
        <taxon>Streptomycetaceae</taxon>
        <taxon>Streptomyces</taxon>
    </lineage>
</organism>
<reference evidence="1 2" key="1">
    <citation type="submission" date="2019-11" db="EMBL/GenBank/DDBJ databases">
        <title>Streptomyces typhae sp. nov., a novel endophytic actinomycete isolated from the root of cattail pollen (Typha angustifolia L.).</title>
        <authorList>
            <person name="Peng C."/>
        </authorList>
    </citation>
    <scope>NUCLEOTIDE SEQUENCE [LARGE SCALE GENOMIC DNA]</scope>
    <source>
        <strain evidence="2">p1417</strain>
    </source>
</reference>
<dbReference type="RefSeq" id="WP_157167080.1">
    <property type="nucleotide sequence ID" value="NZ_WPNZ01000012.1"/>
</dbReference>
<name>A0A6L6X0X0_9ACTN</name>